<feature type="non-terminal residue" evidence="2">
    <location>
        <position position="1"/>
    </location>
</feature>
<evidence type="ECO:0000256" key="1">
    <source>
        <dbReference type="SAM" id="Phobius"/>
    </source>
</evidence>
<accession>A0AAD8EFC7</accession>
<dbReference type="Pfam" id="PF04488">
    <property type="entry name" value="Gly_transf_sug"/>
    <property type="match status" value="1"/>
</dbReference>
<keyword evidence="1" id="KW-1133">Transmembrane helix</keyword>
<evidence type="ECO:0000313" key="3">
    <source>
        <dbReference type="Proteomes" id="UP001233999"/>
    </source>
</evidence>
<name>A0AAD8EFC7_DIPPU</name>
<dbReference type="PANTHER" id="PTHR46830">
    <property type="entry name" value="TRANSFERASE, PUTATIVE-RELATED"/>
    <property type="match status" value="1"/>
</dbReference>
<reference evidence="2" key="1">
    <citation type="journal article" date="2023" name="IScience">
        <title>Live-bearing cockroach genome reveals convergent evolutionary mechanisms linked to viviparity in insects and beyond.</title>
        <authorList>
            <person name="Fouks B."/>
            <person name="Harrison M.C."/>
            <person name="Mikhailova A.A."/>
            <person name="Marchal E."/>
            <person name="English S."/>
            <person name="Carruthers M."/>
            <person name="Jennings E.C."/>
            <person name="Chiamaka E.L."/>
            <person name="Frigard R.A."/>
            <person name="Pippel M."/>
            <person name="Attardo G.M."/>
            <person name="Benoit J.B."/>
            <person name="Bornberg-Bauer E."/>
            <person name="Tobe S.S."/>
        </authorList>
    </citation>
    <scope>NUCLEOTIDE SEQUENCE</scope>
    <source>
        <strain evidence="2">Stay&amp;Tobe</strain>
    </source>
</reference>
<keyword evidence="1" id="KW-0472">Membrane</keyword>
<dbReference type="EMBL" id="JASPKZ010006063">
    <property type="protein sequence ID" value="KAJ9587789.1"/>
    <property type="molecule type" value="Genomic_DNA"/>
</dbReference>
<dbReference type="InterPro" id="IPR007577">
    <property type="entry name" value="GlycoTrfase_DXD_sugar-bd_CS"/>
</dbReference>
<keyword evidence="1" id="KW-0812">Transmembrane</keyword>
<evidence type="ECO:0000313" key="2">
    <source>
        <dbReference type="EMBL" id="KAJ9587789.1"/>
    </source>
</evidence>
<dbReference type="SUPFAM" id="SSF53448">
    <property type="entry name" value="Nucleotide-diphospho-sugar transferases"/>
    <property type="match status" value="1"/>
</dbReference>
<dbReference type="Proteomes" id="UP001233999">
    <property type="component" value="Unassembled WGS sequence"/>
</dbReference>
<reference evidence="2" key="2">
    <citation type="submission" date="2023-05" db="EMBL/GenBank/DDBJ databases">
        <authorList>
            <person name="Fouks B."/>
        </authorList>
    </citation>
    <scope>NUCLEOTIDE SEQUENCE</scope>
    <source>
        <strain evidence="2">Stay&amp;Tobe</strain>
        <tissue evidence="2">Testes</tissue>
    </source>
</reference>
<proteinExistence type="predicted"/>
<sequence>SRTQIQRILLISAMVALTYFLYLHANISKMLPIIPEEIELIQRIPEVDFEGFNNETGVNEYIVPNIVHFVRFNQPEFSFVEAVTVLAAFKNQKPDKIMFHTDSSNFTGKHWEKIVSTPGLVYELVKTTIPDSIFNQKLNEGWQVYHGGDVTRIKTLMKYGGIYLDNDAYIIQSLDRFRKFEFTIGWDYKAAMGNQILLANKDARFLPLWLESYKDYHRDKWYENAGFIPTREILEKRPELVHRVNYLFGVHISFTAKLYKVYWKDWRTLYCVHLLTNHRYYLDKENYEQYPSFDEENIKNYNYTFGEMAREAYGIS</sequence>
<dbReference type="AlphaFoldDB" id="A0AAD8EFC7"/>
<organism evidence="2 3">
    <name type="scientific">Diploptera punctata</name>
    <name type="common">Pacific beetle cockroach</name>
    <dbReference type="NCBI Taxonomy" id="6984"/>
    <lineage>
        <taxon>Eukaryota</taxon>
        <taxon>Metazoa</taxon>
        <taxon>Ecdysozoa</taxon>
        <taxon>Arthropoda</taxon>
        <taxon>Hexapoda</taxon>
        <taxon>Insecta</taxon>
        <taxon>Pterygota</taxon>
        <taxon>Neoptera</taxon>
        <taxon>Polyneoptera</taxon>
        <taxon>Dictyoptera</taxon>
        <taxon>Blattodea</taxon>
        <taxon>Blaberoidea</taxon>
        <taxon>Blaberidae</taxon>
        <taxon>Diplopterinae</taxon>
        <taxon>Diploptera</taxon>
    </lineage>
</organism>
<dbReference type="PANTHER" id="PTHR46830:SF1">
    <property type="entry name" value="ALPHA-1,4-N-ACETYLGLUCOSAMINYLTRANSFERASE"/>
    <property type="match status" value="1"/>
</dbReference>
<dbReference type="InterPro" id="IPR029044">
    <property type="entry name" value="Nucleotide-diphossugar_trans"/>
</dbReference>
<comment type="caution">
    <text evidence="2">The sequence shown here is derived from an EMBL/GenBank/DDBJ whole genome shotgun (WGS) entry which is preliminary data.</text>
</comment>
<gene>
    <name evidence="2" type="ORF">L9F63_018772</name>
</gene>
<dbReference type="Gene3D" id="3.90.550.20">
    <property type="match status" value="1"/>
</dbReference>
<feature type="transmembrane region" description="Helical" evidence="1">
    <location>
        <begin position="7"/>
        <end position="25"/>
    </location>
</feature>
<protein>
    <submittedName>
        <fullName evidence="2">Uncharacterized protein</fullName>
    </submittedName>
</protein>
<keyword evidence="3" id="KW-1185">Reference proteome</keyword>